<evidence type="ECO:0000256" key="4">
    <source>
        <dbReference type="ARBA" id="ARBA00022989"/>
    </source>
</evidence>
<dbReference type="KEGG" id="nba:CUN60_00745"/>
<protein>
    <recommendedName>
        <fullName evidence="9">ATP synthase subunit I</fullName>
    </recommendedName>
</protein>
<evidence type="ECO:0000256" key="6">
    <source>
        <dbReference type="SAM" id="Phobius"/>
    </source>
</evidence>
<keyword evidence="8" id="KW-1185">Reference proteome</keyword>
<evidence type="ECO:0000256" key="5">
    <source>
        <dbReference type="ARBA" id="ARBA00023136"/>
    </source>
</evidence>
<sequence>MIVTYNSAKIALKDYLRVIKLQFAIGLTAVIVVTLCGKSILSFLSALCGFLMAVIPAVIYIKIAWSDKILNAEQIFAKHKKAEMFKFMLTIFGFLAIFIFFRKIQAGILFVTYVATLSSYWVCLFYQVKTKN</sequence>
<feature type="transmembrane region" description="Helical" evidence="6">
    <location>
        <begin position="41"/>
        <end position="63"/>
    </location>
</feature>
<keyword evidence="4 6" id="KW-1133">Transmembrane helix</keyword>
<name>A0A2I7N357_9NEIS</name>
<organism evidence="7 8">
    <name type="scientific">Aquella oligotrophica</name>
    <dbReference type="NCBI Taxonomy" id="2067065"/>
    <lineage>
        <taxon>Bacteria</taxon>
        <taxon>Pseudomonadati</taxon>
        <taxon>Pseudomonadota</taxon>
        <taxon>Betaproteobacteria</taxon>
        <taxon>Neisseriales</taxon>
        <taxon>Neisseriaceae</taxon>
        <taxon>Aquella</taxon>
    </lineage>
</organism>
<feature type="transmembrane region" description="Helical" evidence="6">
    <location>
        <begin position="107"/>
        <end position="126"/>
    </location>
</feature>
<keyword evidence="2" id="KW-1003">Cell membrane</keyword>
<dbReference type="AlphaFoldDB" id="A0A2I7N357"/>
<feature type="transmembrane region" description="Helical" evidence="6">
    <location>
        <begin position="84"/>
        <end position="101"/>
    </location>
</feature>
<evidence type="ECO:0000313" key="7">
    <source>
        <dbReference type="EMBL" id="AUR50888.1"/>
    </source>
</evidence>
<evidence type="ECO:0000256" key="2">
    <source>
        <dbReference type="ARBA" id="ARBA00022475"/>
    </source>
</evidence>
<dbReference type="EMBL" id="CP024847">
    <property type="protein sequence ID" value="AUR50888.1"/>
    <property type="molecule type" value="Genomic_DNA"/>
</dbReference>
<reference evidence="8" key="1">
    <citation type="submission" date="2017-11" db="EMBL/GenBank/DDBJ databases">
        <authorList>
            <person name="Chan K.G."/>
            <person name="Lee L.S."/>
        </authorList>
    </citation>
    <scope>NUCLEOTIDE SEQUENCE [LARGE SCALE GENOMIC DNA]</scope>
    <source>
        <strain evidence="8">DSM 100970</strain>
    </source>
</reference>
<dbReference type="Pfam" id="PF03899">
    <property type="entry name" value="ATP-synt_I"/>
    <property type="match status" value="1"/>
</dbReference>
<accession>A0A2I7N357</accession>
<keyword evidence="3 6" id="KW-0812">Transmembrane</keyword>
<dbReference type="InterPro" id="IPR005598">
    <property type="entry name" value="ATP_synth_I"/>
</dbReference>
<evidence type="ECO:0000313" key="8">
    <source>
        <dbReference type="Proteomes" id="UP000236655"/>
    </source>
</evidence>
<dbReference type="GO" id="GO:0005886">
    <property type="term" value="C:plasma membrane"/>
    <property type="evidence" value="ECO:0007669"/>
    <property type="project" value="UniProtKB-SubCell"/>
</dbReference>
<keyword evidence="5 6" id="KW-0472">Membrane</keyword>
<feature type="transmembrane region" description="Helical" evidence="6">
    <location>
        <begin position="15"/>
        <end position="35"/>
    </location>
</feature>
<proteinExistence type="predicted"/>
<comment type="subcellular location">
    <subcellularLocation>
        <location evidence="1">Cell membrane</location>
        <topology evidence="1">Multi-pass membrane protein</topology>
    </subcellularLocation>
</comment>
<gene>
    <name evidence="7" type="ORF">CUN60_00745</name>
</gene>
<dbReference type="Proteomes" id="UP000236655">
    <property type="component" value="Chromosome"/>
</dbReference>
<evidence type="ECO:0000256" key="1">
    <source>
        <dbReference type="ARBA" id="ARBA00004651"/>
    </source>
</evidence>
<evidence type="ECO:0000256" key="3">
    <source>
        <dbReference type="ARBA" id="ARBA00022692"/>
    </source>
</evidence>
<evidence type="ECO:0008006" key="9">
    <source>
        <dbReference type="Google" id="ProtNLM"/>
    </source>
</evidence>